<dbReference type="AlphaFoldDB" id="A0A517R2Y5"/>
<keyword evidence="3 5" id="KW-0012">Acyltransferase</keyword>
<keyword evidence="6" id="KW-1185">Reference proteome</keyword>
<dbReference type="KEGG" id="svp:Pan189_26320"/>
<dbReference type="Pfam" id="PF01553">
    <property type="entry name" value="Acyltransferase"/>
    <property type="match status" value="1"/>
</dbReference>
<name>A0A517R2Y5_9PLAN</name>
<reference evidence="5 6" key="1">
    <citation type="submission" date="2019-02" db="EMBL/GenBank/DDBJ databases">
        <title>Deep-cultivation of Planctomycetes and their phenomic and genomic characterization uncovers novel biology.</title>
        <authorList>
            <person name="Wiegand S."/>
            <person name="Jogler M."/>
            <person name="Boedeker C."/>
            <person name="Pinto D."/>
            <person name="Vollmers J."/>
            <person name="Rivas-Marin E."/>
            <person name="Kohn T."/>
            <person name="Peeters S.H."/>
            <person name="Heuer A."/>
            <person name="Rast P."/>
            <person name="Oberbeckmann S."/>
            <person name="Bunk B."/>
            <person name="Jeske O."/>
            <person name="Meyerdierks A."/>
            <person name="Storesund J.E."/>
            <person name="Kallscheuer N."/>
            <person name="Luecker S."/>
            <person name="Lage O.M."/>
            <person name="Pohl T."/>
            <person name="Merkel B.J."/>
            <person name="Hornburger P."/>
            <person name="Mueller R.-W."/>
            <person name="Bruemmer F."/>
            <person name="Labrenz M."/>
            <person name="Spormann A.M."/>
            <person name="Op den Camp H."/>
            <person name="Overmann J."/>
            <person name="Amann R."/>
            <person name="Jetten M.S.M."/>
            <person name="Mascher T."/>
            <person name="Medema M.H."/>
            <person name="Devos D.P."/>
            <person name="Kaster A.-K."/>
            <person name="Ovreas L."/>
            <person name="Rohde M."/>
            <person name="Galperin M.Y."/>
            <person name="Jogler C."/>
        </authorList>
    </citation>
    <scope>NUCLEOTIDE SEQUENCE [LARGE SCALE GENOMIC DNA]</scope>
    <source>
        <strain evidence="5 6">Pan189</strain>
    </source>
</reference>
<dbReference type="GO" id="GO:0006654">
    <property type="term" value="P:phosphatidic acid biosynthetic process"/>
    <property type="evidence" value="ECO:0007669"/>
    <property type="project" value="TreeGrafter"/>
</dbReference>
<dbReference type="CDD" id="cd07989">
    <property type="entry name" value="LPLAT_AGPAT-like"/>
    <property type="match status" value="1"/>
</dbReference>
<comment type="pathway">
    <text evidence="1">Lipid metabolism.</text>
</comment>
<evidence type="ECO:0000256" key="3">
    <source>
        <dbReference type="ARBA" id="ARBA00023315"/>
    </source>
</evidence>
<protein>
    <submittedName>
        <fullName evidence="5">1-acyl-sn-glycerol-3-phosphate acyltransferase</fullName>
        <ecNumber evidence="5">2.3.1.-</ecNumber>
    </submittedName>
</protein>
<dbReference type="EMBL" id="CP036268">
    <property type="protein sequence ID" value="QDT38242.1"/>
    <property type="molecule type" value="Genomic_DNA"/>
</dbReference>
<evidence type="ECO:0000313" key="6">
    <source>
        <dbReference type="Proteomes" id="UP000317318"/>
    </source>
</evidence>
<dbReference type="PANTHER" id="PTHR10434:SF11">
    <property type="entry name" value="1-ACYL-SN-GLYCEROL-3-PHOSPHATE ACYLTRANSFERASE"/>
    <property type="match status" value="1"/>
</dbReference>
<dbReference type="EC" id="2.3.1.-" evidence="5"/>
<accession>A0A517R2Y5</accession>
<organism evidence="5 6">
    <name type="scientific">Stratiformator vulcanicus</name>
    <dbReference type="NCBI Taxonomy" id="2527980"/>
    <lineage>
        <taxon>Bacteria</taxon>
        <taxon>Pseudomonadati</taxon>
        <taxon>Planctomycetota</taxon>
        <taxon>Planctomycetia</taxon>
        <taxon>Planctomycetales</taxon>
        <taxon>Planctomycetaceae</taxon>
        <taxon>Stratiformator</taxon>
    </lineage>
</organism>
<dbReference type="PANTHER" id="PTHR10434">
    <property type="entry name" value="1-ACYL-SN-GLYCEROL-3-PHOSPHATE ACYLTRANSFERASE"/>
    <property type="match status" value="1"/>
</dbReference>
<evidence type="ECO:0000256" key="2">
    <source>
        <dbReference type="ARBA" id="ARBA00022679"/>
    </source>
</evidence>
<evidence type="ECO:0000313" key="5">
    <source>
        <dbReference type="EMBL" id="QDT38242.1"/>
    </source>
</evidence>
<dbReference type="GO" id="GO:0003841">
    <property type="term" value="F:1-acylglycerol-3-phosphate O-acyltransferase activity"/>
    <property type="evidence" value="ECO:0007669"/>
    <property type="project" value="TreeGrafter"/>
</dbReference>
<dbReference type="SUPFAM" id="SSF69593">
    <property type="entry name" value="Glycerol-3-phosphate (1)-acyltransferase"/>
    <property type="match status" value="1"/>
</dbReference>
<dbReference type="SMART" id="SM00563">
    <property type="entry name" value="PlsC"/>
    <property type="match status" value="1"/>
</dbReference>
<evidence type="ECO:0000256" key="1">
    <source>
        <dbReference type="ARBA" id="ARBA00005189"/>
    </source>
</evidence>
<keyword evidence="2 5" id="KW-0808">Transferase</keyword>
<gene>
    <name evidence="5" type="primary">plsC</name>
    <name evidence="5" type="ORF">Pan189_26320</name>
</gene>
<dbReference type="InterPro" id="IPR002123">
    <property type="entry name" value="Plipid/glycerol_acylTrfase"/>
</dbReference>
<sequence>MRGERPLAATLAIPRREASGNFCQRRIVTAVAVRCNLRRRLAAGIVSLMKEPTVPSRRNAPWLLSQWLLRIIFSLWLRYRSKGRDNLRADEGGLVLANHQSFLDPLLIGLPLSRPVSFLARDSLFRIPLLGPFLRATFVLPVNRDAAGSDSIRELVTRMKHGFLVGIFPEGTRTTDGAVADFKPGFVALLKRCDQPVYPIGIGGANRAMPKGAWFLRPRQVCVVYGEPIDPEELQALAKQGRSALLEFIRNRVVECADEADAWALGECDPHDDAAADEGDPYFGLLRSTDDVA</sequence>
<dbReference type="Proteomes" id="UP000317318">
    <property type="component" value="Chromosome"/>
</dbReference>
<evidence type="ECO:0000259" key="4">
    <source>
        <dbReference type="SMART" id="SM00563"/>
    </source>
</evidence>
<feature type="domain" description="Phospholipid/glycerol acyltransferase" evidence="4">
    <location>
        <begin position="93"/>
        <end position="205"/>
    </location>
</feature>
<proteinExistence type="predicted"/>